<dbReference type="SMART" id="SM00406">
    <property type="entry name" value="IGv"/>
    <property type="match status" value="1"/>
</dbReference>
<keyword evidence="10" id="KW-1279">T cell receptor</keyword>
<dbReference type="OMA" id="FCAFMRA"/>
<dbReference type="InterPro" id="IPR007110">
    <property type="entry name" value="Ig-like_dom"/>
</dbReference>
<evidence type="ECO:0000313" key="14">
    <source>
        <dbReference type="Proteomes" id="UP000005225"/>
    </source>
</evidence>
<dbReference type="InterPro" id="IPR013106">
    <property type="entry name" value="Ig_V-set"/>
</dbReference>
<evidence type="ECO:0000256" key="1">
    <source>
        <dbReference type="ARBA" id="ARBA00004236"/>
    </source>
</evidence>
<dbReference type="PROSITE" id="PS50835">
    <property type="entry name" value="IG_LIKE"/>
    <property type="match status" value="1"/>
</dbReference>
<sequence length="113" mass="12691">MTCPGWVLALVVSTCLGSSMAQTVTQTQPEMSVREGESVTLRCTYRTSYTYYDLYWYKQLPSGQMVFVIGQASDQQNARQNRFSVNFQKAAKSISLTISDSQLEDTAVYFCAL</sequence>
<keyword evidence="9" id="KW-0393">Immunoglobulin domain</keyword>
<dbReference type="Pfam" id="PF07686">
    <property type="entry name" value="V-set"/>
    <property type="match status" value="1"/>
</dbReference>
<evidence type="ECO:0000256" key="2">
    <source>
        <dbReference type="ARBA" id="ARBA00022475"/>
    </source>
</evidence>
<feature type="domain" description="Ig-like" evidence="12">
    <location>
        <begin position="22"/>
        <end position="113"/>
    </location>
</feature>
<evidence type="ECO:0000256" key="3">
    <source>
        <dbReference type="ARBA" id="ARBA00022729"/>
    </source>
</evidence>
<dbReference type="FunCoup" id="H0XW99">
    <property type="interactions" value="128"/>
</dbReference>
<reference evidence="13" key="2">
    <citation type="submission" date="2025-08" db="UniProtKB">
        <authorList>
            <consortium name="Ensembl"/>
        </authorList>
    </citation>
    <scope>IDENTIFICATION</scope>
</reference>
<dbReference type="Ensembl" id="ENSOGAT00000029034.1">
    <property type="protein sequence ID" value="ENSOGAP00000020392.1"/>
    <property type="gene ID" value="ENSOGAG00000029709.1"/>
</dbReference>
<keyword evidence="6" id="KW-0472">Membrane</keyword>
<proteinExistence type="predicted"/>
<dbReference type="PANTHER" id="PTHR19367:SF47">
    <property type="entry name" value="IG-LIKE DOMAIN-CONTAINING PROTEIN"/>
    <property type="match status" value="1"/>
</dbReference>
<dbReference type="SUPFAM" id="SSF48726">
    <property type="entry name" value="Immunoglobulin"/>
    <property type="match status" value="1"/>
</dbReference>
<evidence type="ECO:0000313" key="13">
    <source>
        <dbReference type="Ensembl" id="ENSOGAP00000020392.1"/>
    </source>
</evidence>
<evidence type="ECO:0000256" key="4">
    <source>
        <dbReference type="ARBA" id="ARBA00022859"/>
    </source>
</evidence>
<evidence type="ECO:0000256" key="8">
    <source>
        <dbReference type="ARBA" id="ARBA00023170"/>
    </source>
</evidence>
<dbReference type="PANTHER" id="PTHR19367">
    <property type="entry name" value="T-CELL RECEPTOR ALPHA CHAIN V REGION"/>
    <property type="match status" value="1"/>
</dbReference>
<reference evidence="13" key="3">
    <citation type="submission" date="2025-09" db="UniProtKB">
        <authorList>
            <consortium name="Ensembl"/>
        </authorList>
    </citation>
    <scope>IDENTIFICATION</scope>
</reference>
<keyword evidence="8" id="KW-0675">Receptor</keyword>
<dbReference type="eggNOG" id="ENOG502S884">
    <property type="taxonomic scope" value="Eukaryota"/>
</dbReference>
<comment type="subcellular location">
    <subcellularLocation>
        <location evidence="1">Cell membrane</location>
    </subcellularLocation>
</comment>
<dbReference type="Proteomes" id="UP000005225">
    <property type="component" value="Unassembled WGS sequence"/>
</dbReference>
<dbReference type="HOGENOM" id="CLU_077975_8_1_1"/>
<dbReference type="InterPro" id="IPR013783">
    <property type="entry name" value="Ig-like_fold"/>
</dbReference>
<protein>
    <recommendedName>
        <fullName evidence="12">Ig-like domain-containing protein</fullName>
    </recommendedName>
</protein>
<dbReference type="GO" id="GO:0002250">
    <property type="term" value="P:adaptive immune response"/>
    <property type="evidence" value="ECO:0007669"/>
    <property type="project" value="UniProtKB-KW"/>
</dbReference>
<keyword evidence="5" id="KW-1064">Adaptive immunity</keyword>
<dbReference type="STRING" id="30611.ENSOGAP00000020392"/>
<evidence type="ECO:0000259" key="12">
    <source>
        <dbReference type="PROSITE" id="PS50835"/>
    </source>
</evidence>
<name>H0XW99_OTOGA</name>
<evidence type="ECO:0000256" key="5">
    <source>
        <dbReference type="ARBA" id="ARBA00023130"/>
    </source>
</evidence>
<dbReference type="InterPro" id="IPR036179">
    <property type="entry name" value="Ig-like_dom_sf"/>
</dbReference>
<dbReference type="GeneTree" id="ENSGT00940000160147"/>
<evidence type="ECO:0000256" key="7">
    <source>
        <dbReference type="ARBA" id="ARBA00023157"/>
    </source>
</evidence>
<feature type="chain" id="PRO_5003546135" description="Ig-like domain-containing protein" evidence="11">
    <location>
        <begin position="22"/>
        <end position="113"/>
    </location>
</feature>
<keyword evidence="7" id="KW-1015">Disulfide bond</keyword>
<keyword evidence="14" id="KW-1185">Reference proteome</keyword>
<accession>H0XW99</accession>
<dbReference type="GO" id="GO:0042101">
    <property type="term" value="C:T cell receptor complex"/>
    <property type="evidence" value="ECO:0007669"/>
    <property type="project" value="UniProtKB-KW"/>
</dbReference>
<evidence type="ECO:0000256" key="10">
    <source>
        <dbReference type="ARBA" id="ARBA00043266"/>
    </source>
</evidence>
<dbReference type="InParanoid" id="H0XW99"/>
<keyword evidence="3 11" id="KW-0732">Signal</keyword>
<keyword evidence="2" id="KW-1003">Cell membrane</keyword>
<dbReference type="FunFam" id="2.60.40.10:FF:000878">
    <property type="entry name" value="T cell receptor alpha variable 38-1"/>
    <property type="match status" value="1"/>
</dbReference>
<feature type="signal peptide" evidence="11">
    <location>
        <begin position="1"/>
        <end position="21"/>
    </location>
</feature>
<evidence type="ECO:0000256" key="11">
    <source>
        <dbReference type="SAM" id="SignalP"/>
    </source>
</evidence>
<reference evidence="14" key="1">
    <citation type="submission" date="2011-03" db="EMBL/GenBank/DDBJ databases">
        <title>Version 3 of the genome sequence of Otolemur garnettii (Bushbaby).</title>
        <authorList>
            <consortium name="The Broad Institute Genome Sequencing Platform"/>
            <person name="Di Palma F."/>
            <person name="Johnson J."/>
            <person name="Lander E.S."/>
            <person name="Lindblad-Toh K."/>
            <person name="Jaffe D.B."/>
            <person name="Gnerre S."/>
            <person name="MacCallum I."/>
            <person name="Przybylski D."/>
            <person name="Ribeiro F.J."/>
            <person name="Burton J.N."/>
            <person name="Walker B.J."/>
            <person name="Sharpe T."/>
            <person name="Hall G."/>
        </authorList>
    </citation>
    <scope>NUCLEOTIDE SEQUENCE [LARGE SCALE GENOMIC DNA]</scope>
</reference>
<dbReference type="EMBL" id="AAQR03175666">
    <property type="status" value="NOT_ANNOTATED_CDS"/>
    <property type="molecule type" value="Genomic_DNA"/>
</dbReference>
<dbReference type="Gene3D" id="2.60.40.10">
    <property type="entry name" value="Immunoglobulins"/>
    <property type="match status" value="1"/>
</dbReference>
<organism evidence="13 14">
    <name type="scientific">Otolemur garnettii</name>
    <name type="common">Small-eared galago</name>
    <name type="synonym">Garnett's greater bushbaby</name>
    <dbReference type="NCBI Taxonomy" id="30611"/>
    <lineage>
        <taxon>Eukaryota</taxon>
        <taxon>Metazoa</taxon>
        <taxon>Chordata</taxon>
        <taxon>Craniata</taxon>
        <taxon>Vertebrata</taxon>
        <taxon>Euteleostomi</taxon>
        <taxon>Mammalia</taxon>
        <taxon>Eutheria</taxon>
        <taxon>Euarchontoglires</taxon>
        <taxon>Primates</taxon>
        <taxon>Strepsirrhini</taxon>
        <taxon>Lorisiformes</taxon>
        <taxon>Galagidae</taxon>
        <taxon>Otolemur</taxon>
    </lineage>
</organism>
<evidence type="ECO:0000256" key="9">
    <source>
        <dbReference type="ARBA" id="ARBA00023319"/>
    </source>
</evidence>
<dbReference type="AlphaFoldDB" id="H0XW99"/>
<dbReference type="InterPro" id="IPR051287">
    <property type="entry name" value="TCR_variable_region"/>
</dbReference>
<keyword evidence="4" id="KW-0391">Immunity</keyword>
<evidence type="ECO:0000256" key="6">
    <source>
        <dbReference type="ARBA" id="ARBA00023136"/>
    </source>
</evidence>